<comment type="caution">
    <text evidence="1">The sequence shown here is derived from an EMBL/GenBank/DDBJ whole genome shotgun (WGS) entry which is preliminary data.</text>
</comment>
<organism evidence="1 2">
    <name type="scientific">Artemia franciscana</name>
    <name type="common">Brine shrimp</name>
    <name type="synonym">Artemia sanfranciscana</name>
    <dbReference type="NCBI Taxonomy" id="6661"/>
    <lineage>
        <taxon>Eukaryota</taxon>
        <taxon>Metazoa</taxon>
        <taxon>Ecdysozoa</taxon>
        <taxon>Arthropoda</taxon>
        <taxon>Crustacea</taxon>
        <taxon>Branchiopoda</taxon>
        <taxon>Anostraca</taxon>
        <taxon>Artemiidae</taxon>
        <taxon>Artemia</taxon>
    </lineage>
</organism>
<reference evidence="1" key="1">
    <citation type="submission" date="2023-07" db="EMBL/GenBank/DDBJ databases">
        <title>Chromosome-level genome assembly of Artemia franciscana.</title>
        <authorList>
            <person name="Jo E."/>
        </authorList>
    </citation>
    <scope>NUCLEOTIDE SEQUENCE</scope>
    <source>
        <tissue evidence="1">Whole body</tissue>
    </source>
</reference>
<keyword evidence="2" id="KW-1185">Reference proteome</keyword>
<gene>
    <name evidence="1" type="ORF">QYM36_014692</name>
</gene>
<proteinExistence type="predicted"/>
<protein>
    <submittedName>
        <fullName evidence="1">Uncharacterized protein</fullName>
    </submittedName>
</protein>
<dbReference type="EMBL" id="JAVRJZ010000019">
    <property type="protein sequence ID" value="KAK2706739.1"/>
    <property type="molecule type" value="Genomic_DNA"/>
</dbReference>
<dbReference type="Proteomes" id="UP001187531">
    <property type="component" value="Unassembled WGS sequence"/>
</dbReference>
<dbReference type="AlphaFoldDB" id="A0AA88KYH0"/>
<accession>A0AA88KYH0</accession>
<evidence type="ECO:0000313" key="1">
    <source>
        <dbReference type="EMBL" id="KAK2706739.1"/>
    </source>
</evidence>
<sequence>MSSSAELEQAEASTSVAAEFGTACAVRVELLEKNSLCDAMRTTLLLLSVVAFSPSLAAEIESTMEESVNGQARFIFITKTITNLIITTSTTSGGLRTWCYTVVSGLIPVFSTGTFSSDAYLGENTIFVNSASACRKRRWSFENPFDKSLKEILFPSAVAAKGEKGDITAAVTLDKTSKAADSDIESSRELKEIEPRFIKALSLIHTVTQTLTAISTIITTTQLKSVTLTCTPLELGLDPCPSN</sequence>
<name>A0AA88KYH0_ARTSF</name>
<evidence type="ECO:0000313" key="2">
    <source>
        <dbReference type="Proteomes" id="UP001187531"/>
    </source>
</evidence>